<name>A0A4C1UNC2_EUMVA</name>
<comment type="caution">
    <text evidence="1">The sequence shown here is derived from an EMBL/GenBank/DDBJ whole genome shotgun (WGS) entry which is preliminary data.</text>
</comment>
<gene>
    <name evidence="1" type="ORF">EVAR_94233_1</name>
</gene>
<dbReference type="OrthoDB" id="295078at2759"/>
<accession>A0A4C1UNC2</accession>
<proteinExistence type="predicted"/>
<evidence type="ECO:0000313" key="1">
    <source>
        <dbReference type="EMBL" id="GBP27829.1"/>
    </source>
</evidence>
<reference evidence="1 2" key="1">
    <citation type="journal article" date="2019" name="Commun. Biol.">
        <title>The bagworm genome reveals a unique fibroin gene that provides high tensile strength.</title>
        <authorList>
            <person name="Kono N."/>
            <person name="Nakamura H."/>
            <person name="Ohtoshi R."/>
            <person name="Tomita M."/>
            <person name="Numata K."/>
            <person name="Arakawa K."/>
        </authorList>
    </citation>
    <scope>NUCLEOTIDE SEQUENCE [LARGE SCALE GENOMIC DNA]</scope>
</reference>
<dbReference type="AlphaFoldDB" id="A0A4C1UNC2"/>
<dbReference type="EMBL" id="BGZK01000199">
    <property type="protein sequence ID" value="GBP27829.1"/>
    <property type="molecule type" value="Genomic_DNA"/>
</dbReference>
<keyword evidence="2" id="KW-1185">Reference proteome</keyword>
<dbReference type="Proteomes" id="UP000299102">
    <property type="component" value="Unassembled WGS sequence"/>
</dbReference>
<organism evidence="1 2">
    <name type="scientific">Eumeta variegata</name>
    <name type="common">Bagworm moth</name>
    <name type="synonym">Eumeta japonica</name>
    <dbReference type="NCBI Taxonomy" id="151549"/>
    <lineage>
        <taxon>Eukaryota</taxon>
        <taxon>Metazoa</taxon>
        <taxon>Ecdysozoa</taxon>
        <taxon>Arthropoda</taxon>
        <taxon>Hexapoda</taxon>
        <taxon>Insecta</taxon>
        <taxon>Pterygota</taxon>
        <taxon>Neoptera</taxon>
        <taxon>Endopterygota</taxon>
        <taxon>Lepidoptera</taxon>
        <taxon>Glossata</taxon>
        <taxon>Ditrysia</taxon>
        <taxon>Tineoidea</taxon>
        <taxon>Psychidae</taxon>
        <taxon>Oiketicinae</taxon>
        <taxon>Eumeta</taxon>
    </lineage>
</organism>
<protein>
    <submittedName>
        <fullName evidence="1">Uncharacterized protein</fullName>
    </submittedName>
</protein>
<evidence type="ECO:0000313" key="2">
    <source>
        <dbReference type="Proteomes" id="UP000299102"/>
    </source>
</evidence>
<sequence length="128" mass="14627">MECRQADINEELLEYFEFETDLLPREPSPVLTTNIYCNLEDILSEAISESLNHSIRIRREPLITQELTVRPEANIQTNAPDDLDLYKVIFETESDTEETMENGASSNVHSNTLPSKELVSKKLIIGMK</sequence>